<protein>
    <submittedName>
        <fullName evidence="1">Uncharacterized protein</fullName>
    </submittedName>
</protein>
<accession>A0A9P5TI70</accession>
<comment type="caution">
    <text evidence="1">The sequence shown here is derived from an EMBL/GenBank/DDBJ whole genome shotgun (WGS) entry which is preliminary data.</text>
</comment>
<gene>
    <name evidence="1" type="ORF">CPB84DRAFT_1750582</name>
</gene>
<dbReference type="Gene3D" id="3.40.50.300">
    <property type="entry name" value="P-loop containing nucleotide triphosphate hydrolases"/>
    <property type="match status" value="1"/>
</dbReference>
<dbReference type="OrthoDB" id="8954335at2759"/>
<dbReference type="Proteomes" id="UP000724874">
    <property type="component" value="Unassembled WGS sequence"/>
</dbReference>
<keyword evidence="2" id="KW-1185">Reference proteome</keyword>
<dbReference type="AlphaFoldDB" id="A0A9P5TI70"/>
<evidence type="ECO:0000313" key="2">
    <source>
        <dbReference type="Proteomes" id="UP000724874"/>
    </source>
</evidence>
<proteinExistence type="predicted"/>
<dbReference type="EMBL" id="JADNYJ010000113">
    <property type="protein sequence ID" value="KAF8883768.1"/>
    <property type="molecule type" value="Genomic_DNA"/>
</dbReference>
<dbReference type="InterPro" id="IPR027417">
    <property type="entry name" value="P-loop_NTPase"/>
</dbReference>
<reference evidence="1" key="1">
    <citation type="submission" date="2020-11" db="EMBL/GenBank/DDBJ databases">
        <authorList>
            <consortium name="DOE Joint Genome Institute"/>
            <person name="Ahrendt S."/>
            <person name="Riley R."/>
            <person name="Andreopoulos W."/>
            <person name="LaButti K."/>
            <person name="Pangilinan J."/>
            <person name="Ruiz-duenas F.J."/>
            <person name="Barrasa J.M."/>
            <person name="Sanchez-Garcia M."/>
            <person name="Camarero S."/>
            <person name="Miyauchi S."/>
            <person name="Serrano A."/>
            <person name="Linde D."/>
            <person name="Babiker R."/>
            <person name="Drula E."/>
            <person name="Ayuso-Fernandez I."/>
            <person name="Pacheco R."/>
            <person name="Padilla G."/>
            <person name="Ferreira P."/>
            <person name="Barriuso J."/>
            <person name="Kellner H."/>
            <person name="Castanera R."/>
            <person name="Alfaro M."/>
            <person name="Ramirez L."/>
            <person name="Pisabarro A.G."/>
            <person name="Kuo A."/>
            <person name="Tritt A."/>
            <person name="Lipzen A."/>
            <person name="He G."/>
            <person name="Yan M."/>
            <person name="Ng V."/>
            <person name="Cullen D."/>
            <person name="Martin F."/>
            <person name="Rosso M.-N."/>
            <person name="Henrissat B."/>
            <person name="Hibbett D."/>
            <person name="Martinez A.T."/>
            <person name="Grigoriev I.V."/>
        </authorList>
    </citation>
    <scope>NUCLEOTIDE SEQUENCE</scope>
    <source>
        <strain evidence="1">AH 44721</strain>
    </source>
</reference>
<organism evidence="1 2">
    <name type="scientific">Gymnopilus junonius</name>
    <name type="common">Spectacular rustgill mushroom</name>
    <name type="synonym">Gymnopilus spectabilis subsp. junonius</name>
    <dbReference type="NCBI Taxonomy" id="109634"/>
    <lineage>
        <taxon>Eukaryota</taxon>
        <taxon>Fungi</taxon>
        <taxon>Dikarya</taxon>
        <taxon>Basidiomycota</taxon>
        <taxon>Agaricomycotina</taxon>
        <taxon>Agaricomycetes</taxon>
        <taxon>Agaricomycetidae</taxon>
        <taxon>Agaricales</taxon>
        <taxon>Agaricineae</taxon>
        <taxon>Hymenogastraceae</taxon>
        <taxon>Gymnopilus</taxon>
    </lineage>
</organism>
<evidence type="ECO:0000313" key="1">
    <source>
        <dbReference type="EMBL" id="KAF8883768.1"/>
    </source>
</evidence>
<sequence length="221" mass="25780">MARFELGFIHAYTPERVSKNVQHESGYSRNVVLGCILYLHDVTESRKRREHQDYLKVFRELCGEHIWRAVTVVTTKWELVKENREEQATRRDTNLNSIFPEVARCRFEDSPQSAWDIVRASITVNNPTRGLQIQEELVELDKIVPDTNAAKELRSILPAILGNARRWRLGDETERKQRVKELVRQIDQLKVPLLYRFRQFIRGAGASENEPVKDDNANVTL</sequence>
<name>A0A9P5TI70_GYMJU</name>